<evidence type="ECO:0000313" key="3">
    <source>
        <dbReference type="EMBL" id="MBB5985035.1"/>
    </source>
</evidence>
<dbReference type="InterPro" id="IPR001584">
    <property type="entry name" value="Integrase_cat-core"/>
</dbReference>
<gene>
    <name evidence="3" type="ORF">HNP60_001009</name>
</gene>
<dbReference type="PANTHER" id="PTHR47515">
    <property type="entry name" value="LOW CALCIUM RESPONSE LOCUS PROTEIN T"/>
    <property type="match status" value="1"/>
</dbReference>
<organism evidence="3 4">
    <name type="scientific">Sphingobium lignivorans</name>
    <dbReference type="NCBI Taxonomy" id="2735886"/>
    <lineage>
        <taxon>Bacteria</taxon>
        <taxon>Pseudomonadati</taxon>
        <taxon>Pseudomonadota</taxon>
        <taxon>Alphaproteobacteria</taxon>
        <taxon>Sphingomonadales</taxon>
        <taxon>Sphingomonadaceae</taxon>
        <taxon>Sphingobium</taxon>
    </lineage>
</organism>
<dbReference type="Proteomes" id="UP001138540">
    <property type="component" value="Unassembled WGS sequence"/>
</dbReference>
<accession>A0ABR6NCM4</accession>
<feature type="compositionally biased region" description="Basic and acidic residues" evidence="1">
    <location>
        <begin position="92"/>
        <end position="112"/>
    </location>
</feature>
<dbReference type="InterPro" id="IPR036397">
    <property type="entry name" value="RNaseH_sf"/>
</dbReference>
<dbReference type="InterPro" id="IPR012337">
    <property type="entry name" value="RNaseH-like_sf"/>
</dbReference>
<proteinExistence type="predicted"/>
<sequence length="112" mass="12604">MIVSDNGTDLTSLATLRWTQDRRIEWHYIAPGKPQQNGYVESSNGRLREERLNETLFASLSHAARSVLRSWRDDYNHARPHSGIGGLTPADAAKRLVEPRSDGHHDNAGPYL</sequence>
<evidence type="ECO:0000259" key="2">
    <source>
        <dbReference type="PROSITE" id="PS50994"/>
    </source>
</evidence>
<evidence type="ECO:0000256" key="1">
    <source>
        <dbReference type="SAM" id="MobiDB-lite"/>
    </source>
</evidence>
<evidence type="ECO:0000313" key="4">
    <source>
        <dbReference type="Proteomes" id="UP001138540"/>
    </source>
</evidence>
<name>A0ABR6NCM4_9SPHN</name>
<dbReference type="SUPFAM" id="SSF53098">
    <property type="entry name" value="Ribonuclease H-like"/>
    <property type="match status" value="1"/>
</dbReference>
<feature type="region of interest" description="Disordered" evidence="1">
    <location>
        <begin position="78"/>
        <end position="112"/>
    </location>
</feature>
<protein>
    <submittedName>
        <fullName evidence="3">Transposase InsO family protein</fullName>
    </submittedName>
</protein>
<dbReference type="EMBL" id="JACHKA010000001">
    <property type="protein sequence ID" value="MBB5985035.1"/>
    <property type="molecule type" value="Genomic_DNA"/>
</dbReference>
<reference evidence="3 4" key="1">
    <citation type="submission" date="2020-08" db="EMBL/GenBank/DDBJ databases">
        <title>Exploring microbial biodiversity for novel pathways involved in the catabolism of aromatic compounds derived from lignin.</title>
        <authorList>
            <person name="Elkins J."/>
        </authorList>
    </citation>
    <scope>NUCLEOTIDE SEQUENCE [LARGE SCALE GENOMIC DNA]</scope>
    <source>
        <strain evidence="3 4">B1D3A</strain>
    </source>
</reference>
<dbReference type="PROSITE" id="PS50994">
    <property type="entry name" value="INTEGRASE"/>
    <property type="match status" value="1"/>
</dbReference>
<dbReference type="Pfam" id="PF13683">
    <property type="entry name" value="rve_3"/>
    <property type="match status" value="1"/>
</dbReference>
<dbReference type="PANTHER" id="PTHR47515:SF1">
    <property type="entry name" value="BLR2054 PROTEIN"/>
    <property type="match status" value="1"/>
</dbReference>
<feature type="domain" description="Integrase catalytic" evidence="2">
    <location>
        <begin position="1"/>
        <end position="97"/>
    </location>
</feature>
<comment type="caution">
    <text evidence="3">The sequence shown here is derived from an EMBL/GenBank/DDBJ whole genome shotgun (WGS) entry which is preliminary data.</text>
</comment>
<keyword evidence="4" id="KW-1185">Reference proteome</keyword>
<dbReference type="Gene3D" id="3.30.420.10">
    <property type="entry name" value="Ribonuclease H-like superfamily/Ribonuclease H"/>
    <property type="match status" value="1"/>
</dbReference>